<evidence type="ECO:0000313" key="3">
    <source>
        <dbReference type="Proteomes" id="UP001497382"/>
    </source>
</evidence>
<comment type="caution">
    <text evidence="2">The sequence shown here is derived from an EMBL/GenBank/DDBJ whole genome shotgun (WGS) entry which is preliminary data.</text>
</comment>
<reference evidence="2 3" key="1">
    <citation type="submission" date="2024-04" db="EMBL/GenBank/DDBJ databases">
        <authorList>
            <person name="Rising A."/>
            <person name="Reimegard J."/>
            <person name="Sonavane S."/>
            <person name="Akerstrom W."/>
            <person name="Nylinder S."/>
            <person name="Hedman E."/>
            <person name="Kallberg Y."/>
        </authorList>
    </citation>
    <scope>NUCLEOTIDE SEQUENCE [LARGE SCALE GENOMIC DNA]</scope>
</reference>
<dbReference type="EMBL" id="CAXIEN010000053">
    <property type="protein sequence ID" value="CAL1271179.1"/>
    <property type="molecule type" value="Genomic_DNA"/>
</dbReference>
<accession>A0AAV1ZLL7</accession>
<dbReference type="Proteomes" id="UP001497382">
    <property type="component" value="Unassembled WGS sequence"/>
</dbReference>
<name>A0AAV1ZLL7_9ARAC</name>
<sequence length="107" mass="12449">MRSQLRKKIFLLFILCIPCVHLMKEFHCTPNICRFMHCEIKRVCEYPNSYMKRKGGLCGCCDECIVVRFKGEMCSAVIDQMYPPKLMCGPGLICDEYTLRCKKILPS</sequence>
<feature type="chain" id="PRO_5043449563" description="IGFBP N-terminal domain-containing protein" evidence="1">
    <location>
        <begin position="23"/>
        <end position="107"/>
    </location>
</feature>
<feature type="signal peptide" evidence="1">
    <location>
        <begin position="1"/>
        <end position="22"/>
    </location>
</feature>
<keyword evidence="1" id="KW-0732">Signal</keyword>
<gene>
    <name evidence="2" type="ORF">LARSCL_LOCUS5687</name>
</gene>
<keyword evidence="3" id="KW-1185">Reference proteome</keyword>
<evidence type="ECO:0000256" key="1">
    <source>
        <dbReference type="SAM" id="SignalP"/>
    </source>
</evidence>
<protein>
    <recommendedName>
        <fullName evidence="4">IGFBP N-terminal domain-containing protein</fullName>
    </recommendedName>
</protein>
<organism evidence="2 3">
    <name type="scientific">Larinioides sclopetarius</name>
    <dbReference type="NCBI Taxonomy" id="280406"/>
    <lineage>
        <taxon>Eukaryota</taxon>
        <taxon>Metazoa</taxon>
        <taxon>Ecdysozoa</taxon>
        <taxon>Arthropoda</taxon>
        <taxon>Chelicerata</taxon>
        <taxon>Arachnida</taxon>
        <taxon>Araneae</taxon>
        <taxon>Araneomorphae</taxon>
        <taxon>Entelegynae</taxon>
        <taxon>Araneoidea</taxon>
        <taxon>Araneidae</taxon>
        <taxon>Larinioides</taxon>
    </lineage>
</organism>
<dbReference type="AlphaFoldDB" id="A0AAV1ZLL7"/>
<evidence type="ECO:0000313" key="2">
    <source>
        <dbReference type="EMBL" id="CAL1271179.1"/>
    </source>
</evidence>
<evidence type="ECO:0008006" key="4">
    <source>
        <dbReference type="Google" id="ProtNLM"/>
    </source>
</evidence>
<proteinExistence type="predicted"/>